<reference evidence="2 4" key="2">
    <citation type="submission" date="2020-07" db="EMBL/GenBank/DDBJ databases">
        <title>Sequencing the genomes of 1000 actinobacteria strains.</title>
        <authorList>
            <person name="Klenk H.-P."/>
        </authorList>
    </citation>
    <scope>NUCLEOTIDE SEQUENCE [LARGE SCALE GENOMIC DNA]</scope>
    <source>
        <strain evidence="2 4">DSM 10309</strain>
    </source>
</reference>
<dbReference type="OrthoDB" id="7428016at2"/>
<accession>A0A7W3PJL6</accession>
<evidence type="ECO:0008006" key="5">
    <source>
        <dbReference type="Google" id="ProtNLM"/>
    </source>
</evidence>
<evidence type="ECO:0000313" key="3">
    <source>
        <dbReference type="Proteomes" id="UP000321154"/>
    </source>
</evidence>
<evidence type="ECO:0000313" key="2">
    <source>
        <dbReference type="EMBL" id="MBA8814590.1"/>
    </source>
</evidence>
<sequence>MHVQLKLRLACPVDVATDALRDPRVMVAVTKPLVVYRSEAPDGFPSRWTEEAHPVSARILGLLPLGSTHVDLDWHERDGAWIQRDTGRGTSGQFARMRINHRMAVTPDGANGTLLRDRLEFHAGPLGVALWPGLWLTWQWRALRMKALAPTWRGAPTHPKHA</sequence>
<dbReference type="Proteomes" id="UP000321154">
    <property type="component" value="Unassembled WGS sequence"/>
</dbReference>
<comment type="caution">
    <text evidence="2">The sequence shown here is derived from an EMBL/GenBank/DDBJ whole genome shotgun (WGS) entry which is preliminary data.</text>
</comment>
<dbReference type="EMBL" id="BJUV01000016">
    <property type="protein sequence ID" value="GEK83484.1"/>
    <property type="molecule type" value="Genomic_DNA"/>
</dbReference>
<reference evidence="1 3" key="1">
    <citation type="submission" date="2019-07" db="EMBL/GenBank/DDBJ databases">
        <title>Whole genome shotgun sequence of Frigoribacterium faeni NBRC 103066.</title>
        <authorList>
            <person name="Hosoyama A."/>
            <person name="Uohara A."/>
            <person name="Ohji S."/>
            <person name="Ichikawa N."/>
        </authorList>
    </citation>
    <scope>NUCLEOTIDE SEQUENCE [LARGE SCALE GENOMIC DNA]</scope>
    <source>
        <strain evidence="1 3">NBRC 103066</strain>
    </source>
</reference>
<evidence type="ECO:0000313" key="4">
    <source>
        <dbReference type="Proteomes" id="UP000522688"/>
    </source>
</evidence>
<dbReference type="AlphaFoldDB" id="A0A7W3PJL6"/>
<protein>
    <recommendedName>
        <fullName evidence="5">Cyclase</fullName>
    </recommendedName>
</protein>
<dbReference type="RefSeq" id="WP_146855247.1">
    <property type="nucleotide sequence ID" value="NZ_BAAAHR010000003.1"/>
</dbReference>
<dbReference type="SUPFAM" id="SSF55961">
    <property type="entry name" value="Bet v1-like"/>
    <property type="match status" value="1"/>
</dbReference>
<proteinExistence type="predicted"/>
<dbReference type="Proteomes" id="UP000522688">
    <property type="component" value="Unassembled WGS sequence"/>
</dbReference>
<organism evidence="2 4">
    <name type="scientific">Frigoribacterium faeni</name>
    <dbReference type="NCBI Taxonomy" id="145483"/>
    <lineage>
        <taxon>Bacteria</taxon>
        <taxon>Bacillati</taxon>
        <taxon>Actinomycetota</taxon>
        <taxon>Actinomycetes</taxon>
        <taxon>Micrococcales</taxon>
        <taxon>Microbacteriaceae</taxon>
        <taxon>Frigoribacterium</taxon>
    </lineage>
</organism>
<gene>
    <name evidence="2" type="ORF">FB463_002865</name>
    <name evidence="1" type="ORF">FFA01_17930</name>
</gene>
<name>A0A7W3PJL6_9MICO</name>
<evidence type="ECO:0000313" key="1">
    <source>
        <dbReference type="EMBL" id="GEK83484.1"/>
    </source>
</evidence>
<dbReference type="EMBL" id="JACGWW010000006">
    <property type="protein sequence ID" value="MBA8814590.1"/>
    <property type="molecule type" value="Genomic_DNA"/>
</dbReference>
<keyword evidence="3" id="KW-1185">Reference proteome</keyword>